<keyword evidence="2" id="KW-1185">Reference proteome</keyword>
<dbReference type="Gene3D" id="1.10.10.1150">
    <property type="entry name" value="Coenzyme PQQ synthesis protein D (PqqD)"/>
    <property type="match status" value="1"/>
</dbReference>
<dbReference type="InterPro" id="IPR008792">
    <property type="entry name" value="PQQD"/>
</dbReference>
<gene>
    <name evidence="1" type="ORF">ACFFK0_29030</name>
</gene>
<organism evidence="1 2">
    <name type="scientific">Paenibacillus chartarius</name>
    <dbReference type="NCBI Taxonomy" id="747481"/>
    <lineage>
        <taxon>Bacteria</taxon>
        <taxon>Bacillati</taxon>
        <taxon>Bacillota</taxon>
        <taxon>Bacilli</taxon>
        <taxon>Bacillales</taxon>
        <taxon>Paenibacillaceae</taxon>
        <taxon>Paenibacillus</taxon>
    </lineage>
</organism>
<name>A0ABV6DUW1_9BACL</name>
<dbReference type="RefSeq" id="WP_377474639.1">
    <property type="nucleotide sequence ID" value="NZ_JBHLWN010000121.1"/>
</dbReference>
<dbReference type="Proteomes" id="UP001589776">
    <property type="component" value="Unassembled WGS sequence"/>
</dbReference>
<dbReference type="Pfam" id="PF05402">
    <property type="entry name" value="PqqD"/>
    <property type="match status" value="1"/>
</dbReference>
<proteinExistence type="predicted"/>
<comment type="caution">
    <text evidence="1">The sequence shown here is derived from an EMBL/GenBank/DDBJ whole genome shotgun (WGS) entry which is preliminary data.</text>
</comment>
<dbReference type="EMBL" id="JBHLWN010000121">
    <property type="protein sequence ID" value="MFC0216445.1"/>
    <property type="molecule type" value="Genomic_DNA"/>
</dbReference>
<protein>
    <submittedName>
        <fullName evidence="1">PqqD family protein</fullName>
    </submittedName>
</protein>
<evidence type="ECO:0000313" key="2">
    <source>
        <dbReference type="Proteomes" id="UP001589776"/>
    </source>
</evidence>
<sequence>MNRYIQKERYETVHMDGEWIVLNTSDYTVTKLNEVGGFCWSLLAEPQSIQSLQEALHERYDGVADDAAIDLDAFIADLLACGLLRHVSDE</sequence>
<dbReference type="InterPro" id="IPR041881">
    <property type="entry name" value="PqqD_sf"/>
</dbReference>
<reference evidence="1 2" key="1">
    <citation type="submission" date="2024-09" db="EMBL/GenBank/DDBJ databases">
        <authorList>
            <person name="Sun Q."/>
            <person name="Mori K."/>
        </authorList>
    </citation>
    <scope>NUCLEOTIDE SEQUENCE [LARGE SCALE GENOMIC DNA]</scope>
    <source>
        <strain evidence="1 2">CCM 7759</strain>
    </source>
</reference>
<evidence type="ECO:0000313" key="1">
    <source>
        <dbReference type="EMBL" id="MFC0216445.1"/>
    </source>
</evidence>
<accession>A0ABV6DUW1</accession>